<dbReference type="AlphaFoldDB" id="A0A917KTM0"/>
<reference evidence="1" key="1">
    <citation type="journal article" date="2014" name="Int. J. Syst. Evol. Microbiol.">
        <title>Complete genome sequence of Corynebacterium casei LMG S-19264T (=DSM 44701T), isolated from a smear-ripened cheese.</title>
        <authorList>
            <consortium name="US DOE Joint Genome Institute (JGI-PGF)"/>
            <person name="Walter F."/>
            <person name="Albersmeier A."/>
            <person name="Kalinowski J."/>
            <person name="Ruckert C."/>
        </authorList>
    </citation>
    <scope>NUCLEOTIDE SEQUENCE</scope>
    <source>
        <strain evidence="1">CGMCC 1.3617</strain>
    </source>
</reference>
<reference evidence="1" key="2">
    <citation type="submission" date="2020-09" db="EMBL/GenBank/DDBJ databases">
        <authorList>
            <person name="Sun Q."/>
            <person name="Zhou Y."/>
        </authorList>
    </citation>
    <scope>NUCLEOTIDE SEQUENCE</scope>
    <source>
        <strain evidence="1">CGMCC 1.3617</strain>
    </source>
</reference>
<protein>
    <submittedName>
        <fullName evidence="1">Uncharacterized protein</fullName>
    </submittedName>
</protein>
<name>A0A917KTM0_9PROT</name>
<comment type="caution">
    <text evidence="1">The sequence shown here is derived from an EMBL/GenBank/DDBJ whole genome shotgun (WGS) entry which is preliminary data.</text>
</comment>
<dbReference type="Proteomes" id="UP000661507">
    <property type="component" value="Unassembled WGS sequence"/>
</dbReference>
<sequence length="50" mass="5272">MIAMEADCGAHFLGRATAGGGFVADALWSARFLTQLPGHWLGRAARRGTV</sequence>
<evidence type="ECO:0000313" key="2">
    <source>
        <dbReference type="Proteomes" id="UP000661507"/>
    </source>
</evidence>
<keyword evidence="2" id="KW-1185">Reference proteome</keyword>
<proteinExistence type="predicted"/>
<dbReference type="EMBL" id="BMKW01000008">
    <property type="protein sequence ID" value="GGJ24077.1"/>
    <property type="molecule type" value="Genomic_DNA"/>
</dbReference>
<evidence type="ECO:0000313" key="1">
    <source>
        <dbReference type="EMBL" id="GGJ24077.1"/>
    </source>
</evidence>
<gene>
    <name evidence="1" type="ORF">GCM10011320_34190</name>
</gene>
<organism evidence="1 2">
    <name type="scientific">Neoroseomonas lacus</name>
    <dbReference type="NCBI Taxonomy" id="287609"/>
    <lineage>
        <taxon>Bacteria</taxon>
        <taxon>Pseudomonadati</taxon>
        <taxon>Pseudomonadota</taxon>
        <taxon>Alphaproteobacteria</taxon>
        <taxon>Acetobacterales</taxon>
        <taxon>Acetobacteraceae</taxon>
        <taxon>Neoroseomonas</taxon>
    </lineage>
</organism>
<accession>A0A917KTM0</accession>